<comment type="caution">
    <text evidence="2">The sequence shown here is derived from an EMBL/GenBank/DDBJ whole genome shotgun (WGS) entry which is preliminary data.</text>
</comment>
<dbReference type="InterPro" id="IPR003772">
    <property type="entry name" value="YceD"/>
</dbReference>
<protein>
    <recommendedName>
        <fullName evidence="4">DUF177 domain-containing protein</fullName>
    </recommendedName>
</protein>
<dbReference type="OrthoDB" id="8443793at2"/>
<dbReference type="Pfam" id="PF02620">
    <property type="entry name" value="YceD"/>
    <property type="match status" value="1"/>
</dbReference>
<evidence type="ECO:0000256" key="1">
    <source>
        <dbReference type="SAM" id="MobiDB-lite"/>
    </source>
</evidence>
<keyword evidence="3" id="KW-1185">Reference proteome</keyword>
<name>A0A2S7K0S0_9PROT</name>
<evidence type="ECO:0008006" key="4">
    <source>
        <dbReference type="Google" id="ProtNLM"/>
    </source>
</evidence>
<proteinExistence type="predicted"/>
<feature type="region of interest" description="Disordered" evidence="1">
    <location>
        <begin position="100"/>
        <end position="119"/>
    </location>
</feature>
<reference evidence="2 3" key="1">
    <citation type="submission" date="2017-12" db="EMBL/GenBank/DDBJ databases">
        <authorList>
            <person name="Hurst M.R.H."/>
        </authorList>
    </citation>
    <scope>NUCLEOTIDE SEQUENCE [LARGE SCALE GENOMIC DNA]</scope>
    <source>
        <strain evidence="2 3">SY-3-19</strain>
    </source>
</reference>
<feature type="compositionally biased region" description="Acidic residues" evidence="1">
    <location>
        <begin position="103"/>
        <end position="113"/>
    </location>
</feature>
<dbReference type="Proteomes" id="UP000239504">
    <property type="component" value="Unassembled WGS sequence"/>
</dbReference>
<accession>A0A2S7K0S0</accession>
<dbReference type="EMBL" id="PJCH01000015">
    <property type="protein sequence ID" value="PQA86099.1"/>
    <property type="molecule type" value="Genomic_DNA"/>
</dbReference>
<dbReference type="AlphaFoldDB" id="A0A2S7K0S0"/>
<evidence type="ECO:0000313" key="3">
    <source>
        <dbReference type="Proteomes" id="UP000239504"/>
    </source>
</evidence>
<organism evidence="2 3">
    <name type="scientific">Hyphococcus luteus</name>
    <dbReference type="NCBI Taxonomy" id="2058213"/>
    <lineage>
        <taxon>Bacteria</taxon>
        <taxon>Pseudomonadati</taxon>
        <taxon>Pseudomonadota</taxon>
        <taxon>Alphaproteobacteria</taxon>
        <taxon>Parvularculales</taxon>
        <taxon>Parvularculaceae</taxon>
        <taxon>Hyphococcus</taxon>
    </lineage>
</organism>
<sequence>MTESKPNTPEFTHEIELGEVGKHGKTFRLSANEEERARIAARLDAPSVEKLDGEMCISATKSAIRVEGKIDAELTRECVASLEPMQERVSEDFEIDFLREPPEEMSEEEDLEAPEVHEGSRLDLGELLVQQLSLAMDPFPRKEGVESLAEAYAPPEKLSPFAGLKSILGKDDDNQ</sequence>
<dbReference type="RefSeq" id="WP_104831311.1">
    <property type="nucleotide sequence ID" value="NZ_PJCH01000015.1"/>
</dbReference>
<gene>
    <name evidence="2" type="ORF">CW354_17190</name>
</gene>
<evidence type="ECO:0000313" key="2">
    <source>
        <dbReference type="EMBL" id="PQA86099.1"/>
    </source>
</evidence>